<feature type="signal peptide" evidence="1">
    <location>
        <begin position="1"/>
        <end position="15"/>
    </location>
</feature>
<sequence length="139" mass="15308">MKLLILFGIFAVVAAKLEPTPVENGKVYALENQEDGAYLSASGDDAKGGEYSSRPKEQWRFDETGEKDVYTIRALSGDGSFVSNNQWQLILVGHGKRLLKNTKTGLCLQNSGRGRPATEQPCGRTTSRQRWFVHTTSSA</sequence>
<dbReference type="AlphaFoldDB" id="A0A8J2P8P1"/>
<name>A0A8J2P8P1_9HEXA</name>
<proteinExistence type="predicted"/>
<feature type="chain" id="PRO_5035307499" evidence="1">
    <location>
        <begin position="16"/>
        <end position="139"/>
    </location>
</feature>
<comment type="caution">
    <text evidence="2">The sequence shown here is derived from an EMBL/GenBank/DDBJ whole genome shotgun (WGS) entry which is preliminary data.</text>
</comment>
<evidence type="ECO:0000313" key="2">
    <source>
        <dbReference type="EMBL" id="CAG7728016.1"/>
    </source>
</evidence>
<keyword evidence="1" id="KW-0732">Signal</keyword>
<dbReference type="EMBL" id="CAJVCH010157131">
    <property type="protein sequence ID" value="CAG7728016.1"/>
    <property type="molecule type" value="Genomic_DNA"/>
</dbReference>
<accession>A0A8J2P8P1</accession>
<dbReference type="OrthoDB" id="10401493at2759"/>
<gene>
    <name evidence="2" type="ORF">AFUS01_LOCUS16827</name>
</gene>
<keyword evidence="3" id="KW-1185">Reference proteome</keyword>
<organism evidence="2 3">
    <name type="scientific">Allacma fusca</name>
    <dbReference type="NCBI Taxonomy" id="39272"/>
    <lineage>
        <taxon>Eukaryota</taxon>
        <taxon>Metazoa</taxon>
        <taxon>Ecdysozoa</taxon>
        <taxon>Arthropoda</taxon>
        <taxon>Hexapoda</taxon>
        <taxon>Collembola</taxon>
        <taxon>Symphypleona</taxon>
        <taxon>Sminthuridae</taxon>
        <taxon>Allacma</taxon>
    </lineage>
</organism>
<protein>
    <submittedName>
        <fullName evidence="2">Uncharacterized protein</fullName>
    </submittedName>
</protein>
<dbReference type="Proteomes" id="UP000708208">
    <property type="component" value="Unassembled WGS sequence"/>
</dbReference>
<reference evidence="2" key="1">
    <citation type="submission" date="2021-06" db="EMBL/GenBank/DDBJ databases">
        <authorList>
            <person name="Hodson N. C."/>
            <person name="Mongue J. A."/>
            <person name="Jaron S. K."/>
        </authorList>
    </citation>
    <scope>NUCLEOTIDE SEQUENCE</scope>
</reference>
<evidence type="ECO:0000313" key="3">
    <source>
        <dbReference type="Proteomes" id="UP000708208"/>
    </source>
</evidence>
<evidence type="ECO:0000256" key="1">
    <source>
        <dbReference type="SAM" id="SignalP"/>
    </source>
</evidence>
<dbReference type="PROSITE" id="PS50231">
    <property type="entry name" value="RICIN_B_LECTIN"/>
    <property type="match status" value="1"/>
</dbReference>